<evidence type="ECO:0000313" key="1">
    <source>
        <dbReference type="EMBL" id="KAK8524922.1"/>
    </source>
</evidence>
<proteinExistence type="predicted"/>
<dbReference type="Proteomes" id="UP001472677">
    <property type="component" value="Unassembled WGS sequence"/>
</dbReference>
<organism evidence="1 2">
    <name type="scientific">Hibiscus sabdariffa</name>
    <name type="common">roselle</name>
    <dbReference type="NCBI Taxonomy" id="183260"/>
    <lineage>
        <taxon>Eukaryota</taxon>
        <taxon>Viridiplantae</taxon>
        <taxon>Streptophyta</taxon>
        <taxon>Embryophyta</taxon>
        <taxon>Tracheophyta</taxon>
        <taxon>Spermatophyta</taxon>
        <taxon>Magnoliopsida</taxon>
        <taxon>eudicotyledons</taxon>
        <taxon>Gunneridae</taxon>
        <taxon>Pentapetalae</taxon>
        <taxon>rosids</taxon>
        <taxon>malvids</taxon>
        <taxon>Malvales</taxon>
        <taxon>Malvaceae</taxon>
        <taxon>Malvoideae</taxon>
        <taxon>Hibiscus</taxon>
    </lineage>
</organism>
<dbReference type="EMBL" id="JBBPBM010000041">
    <property type="protein sequence ID" value="KAK8524922.1"/>
    <property type="molecule type" value="Genomic_DNA"/>
</dbReference>
<comment type="caution">
    <text evidence="1">The sequence shown here is derived from an EMBL/GenBank/DDBJ whole genome shotgun (WGS) entry which is preliminary data.</text>
</comment>
<accession>A0ABR2CXL7</accession>
<name>A0ABR2CXL7_9ROSI</name>
<reference evidence="1 2" key="1">
    <citation type="journal article" date="2024" name="G3 (Bethesda)">
        <title>Genome assembly of Hibiscus sabdariffa L. provides insights into metabolisms of medicinal natural products.</title>
        <authorList>
            <person name="Kim T."/>
        </authorList>
    </citation>
    <scope>NUCLEOTIDE SEQUENCE [LARGE SCALE GENOMIC DNA]</scope>
    <source>
        <strain evidence="1">TK-2024</strain>
        <tissue evidence="1">Old leaves</tissue>
    </source>
</reference>
<keyword evidence="2" id="KW-1185">Reference proteome</keyword>
<evidence type="ECO:0000313" key="2">
    <source>
        <dbReference type="Proteomes" id="UP001472677"/>
    </source>
</evidence>
<sequence length="217" mass="23907">MENGSRRICNSFKGSEGLMTLTEEDCVDTKIYIKRAINSAASDAAGLSDQRLSQESRKRNRIVINQSSCLSTTLSVEPTFHIINSASFRDPYRLKLANVFHLLETREVCSGLAFLAEAAALAQASNHFAEVKDAGENKNGDVLEAKEDYYRGGPAQVQKRATDDLNIGSVATNLQEGRALPPGIIGLICKEKLKTVHGTYFRRPNSEPWPEECLCRA</sequence>
<gene>
    <name evidence="1" type="ORF">V6N12_029773</name>
</gene>
<protein>
    <submittedName>
        <fullName evidence="1">Uncharacterized protein</fullName>
    </submittedName>
</protein>